<sequence length="140" mass="15343">MNNPFAVRRDFMQRFDMAAPDTPSFQPQALAMWQTMLQEEWQEFQTALADYQAMPQADAATQQQLQAELAAEGVDVLNVLCGLLLSQGLPLQAMFDAIHAANLAKCVDGQVLRRADGKLLKPAGWQPADKVGVIRAASQA</sequence>
<dbReference type="InterPro" id="IPR021130">
    <property type="entry name" value="PRib-ATP_PPHydrolase-like"/>
</dbReference>
<dbReference type="InterPro" id="IPR023292">
    <property type="entry name" value="NTP_PyroPHydrolase-like_dom_sf"/>
</dbReference>
<comment type="caution">
    <text evidence="1">The sequence shown here is derived from an EMBL/GenBank/DDBJ whole genome shotgun (WGS) entry which is preliminary data.</text>
</comment>
<evidence type="ECO:0000313" key="2">
    <source>
        <dbReference type="Proteomes" id="UP001219956"/>
    </source>
</evidence>
<keyword evidence="2" id="KW-1185">Reference proteome</keyword>
<evidence type="ECO:0000313" key="1">
    <source>
        <dbReference type="EMBL" id="MDC7718351.1"/>
    </source>
</evidence>
<accession>A0ABT5J0J9</accession>
<gene>
    <name evidence="1" type="ORF">PQU95_14155</name>
</gene>
<protein>
    <submittedName>
        <fullName evidence="1">Nucleoside triphosphate pyrophosphohydrolase family protein</fullName>
    </submittedName>
</protein>
<dbReference type="Proteomes" id="UP001219956">
    <property type="component" value="Unassembled WGS sequence"/>
</dbReference>
<reference evidence="1 2" key="1">
    <citation type="submission" date="2023-01" db="EMBL/GenBank/DDBJ databases">
        <title>Novel species of the genus Vogesella isolated from rivers.</title>
        <authorList>
            <person name="Lu H."/>
        </authorList>
    </citation>
    <scope>NUCLEOTIDE SEQUENCE [LARGE SCALE GENOMIC DNA]</scope>
    <source>
        <strain evidence="1 2">DC21W</strain>
    </source>
</reference>
<name>A0ABT5J0J9_9NEIS</name>
<dbReference type="InterPro" id="IPR033653">
    <property type="entry name" value="NTP-PPase_DR2231-like"/>
</dbReference>
<dbReference type="RefSeq" id="WP_272752604.1">
    <property type="nucleotide sequence ID" value="NZ_JAQQLF010000019.1"/>
</dbReference>
<dbReference type="EMBL" id="JAQQLF010000019">
    <property type="protein sequence ID" value="MDC7718351.1"/>
    <property type="molecule type" value="Genomic_DNA"/>
</dbReference>
<dbReference type="Pfam" id="PF01503">
    <property type="entry name" value="PRA-PH"/>
    <property type="match status" value="1"/>
</dbReference>
<proteinExistence type="predicted"/>
<dbReference type="Gene3D" id="1.10.3420.10">
    <property type="entry name" value="putative ntp pyrophosphohydrolase like domain"/>
    <property type="match status" value="1"/>
</dbReference>
<dbReference type="CDD" id="cd11530">
    <property type="entry name" value="NTP-PPase_DR2231_like"/>
    <property type="match status" value="1"/>
</dbReference>
<organism evidence="1 2">
    <name type="scientific">Vogesella aquatica</name>
    <dbReference type="NCBI Taxonomy" id="2984206"/>
    <lineage>
        <taxon>Bacteria</taxon>
        <taxon>Pseudomonadati</taxon>
        <taxon>Pseudomonadota</taxon>
        <taxon>Betaproteobacteria</taxon>
        <taxon>Neisseriales</taxon>
        <taxon>Chromobacteriaceae</taxon>
        <taxon>Vogesella</taxon>
    </lineage>
</organism>